<dbReference type="InterPro" id="IPR000537">
    <property type="entry name" value="UbiA_prenyltransferase"/>
</dbReference>
<evidence type="ECO:0000256" key="8">
    <source>
        <dbReference type="HAMAP-Rule" id="MF_01937"/>
    </source>
</evidence>
<dbReference type="RefSeq" id="WP_130648503.1">
    <property type="nucleotide sequence ID" value="NZ_BMHA01000005.1"/>
</dbReference>
<feature type="transmembrane region" description="Helical" evidence="8">
    <location>
        <begin position="166"/>
        <end position="186"/>
    </location>
</feature>
<organism evidence="10 11">
    <name type="scientific">Egicoccus halophilus</name>
    <dbReference type="NCBI Taxonomy" id="1670830"/>
    <lineage>
        <taxon>Bacteria</taxon>
        <taxon>Bacillati</taxon>
        <taxon>Actinomycetota</taxon>
        <taxon>Nitriliruptoria</taxon>
        <taxon>Egicoccales</taxon>
        <taxon>Egicoccaceae</taxon>
        <taxon>Egicoccus</taxon>
    </lineage>
</organism>
<feature type="transmembrane region" description="Helical" evidence="8">
    <location>
        <begin position="215"/>
        <end position="232"/>
    </location>
</feature>
<evidence type="ECO:0000256" key="1">
    <source>
        <dbReference type="ARBA" id="ARBA00004141"/>
    </source>
</evidence>
<dbReference type="GO" id="GO:0009234">
    <property type="term" value="P:menaquinone biosynthetic process"/>
    <property type="evidence" value="ECO:0007669"/>
    <property type="project" value="UniProtKB-UniRule"/>
</dbReference>
<dbReference type="HAMAP" id="MF_01937">
    <property type="entry name" value="MenA_1"/>
    <property type="match status" value="1"/>
</dbReference>
<evidence type="ECO:0000313" key="10">
    <source>
        <dbReference type="EMBL" id="GGI05701.1"/>
    </source>
</evidence>
<comment type="pathway">
    <text evidence="8">Quinol/quinone metabolism; menaquinone biosynthesis; menaquinol from 1,4-dihydroxy-2-naphthoate: step 1/2.</text>
</comment>
<keyword evidence="11" id="KW-1185">Reference proteome</keyword>
<comment type="subcellular location">
    <subcellularLocation>
        <location evidence="8">Cell membrane</location>
        <topology evidence="8">Multi-pass membrane protein</topology>
    </subcellularLocation>
    <subcellularLocation>
        <location evidence="1">Membrane</location>
        <topology evidence="1">Multi-pass membrane protein</topology>
    </subcellularLocation>
</comment>
<feature type="transmembrane region" description="Helical" evidence="8">
    <location>
        <begin position="114"/>
        <end position="131"/>
    </location>
</feature>
<dbReference type="GO" id="GO:0005886">
    <property type="term" value="C:plasma membrane"/>
    <property type="evidence" value="ECO:0007669"/>
    <property type="project" value="UniProtKB-SubCell"/>
</dbReference>
<proteinExistence type="inferred from homology"/>
<dbReference type="PIRSF" id="PIRSF005355">
    <property type="entry name" value="UBIAD1"/>
    <property type="match status" value="1"/>
</dbReference>
<accession>A0A8J3A7L6</accession>
<dbReference type="PANTHER" id="PTHR13929:SF0">
    <property type="entry name" value="UBIA PRENYLTRANSFERASE DOMAIN-CONTAINING PROTEIN 1"/>
    <property type="match status" value="1"/>
</dbReference>
<name>A0A8J3A7L6_9ACTN</name>
<keyword evidence="7 8" id="KW-0472">Membrane</keyword>
<evidence type="ECO:0000256" key="4">
    <source>
        <dbReference type="ARBA" id="ARBA00022679"/>
    </source>
</evidence>
<dbReference type="GO" id="GO:0042371">
    <property type="term" value="P:vitamin K biosynthetic process"/>
    <property type="evidence" value="ECO:0007669"/>
    <property type="project" value="TreeGrafter"/>
</dbReference>
<dbReference type="UniPathway" id="UPA00079">
    <property type="reaction ID" value="UER00168"/>
</dbReference>
<dbReference type="Pfam" id="PF01040">
    <property type="entry name" value="UbiA"/>
    <property type="match status" value="1"/>
</dbReference>
<dbReference type="EMBL" id="BMHA01000005">
    <property type="protein sequence ID" value="GGI05701.1"/>
    <property type="molecule type" value="Genomic_DNA"/>
</dbReference>
<comment type="caution">
    <text evidence="10">The sequence shown here is derived from an EMBL/GenBank/DDBJ whole genome shotgun (WGS) entry which is preliminary data.</text>
</comment>
<comment type="catalytic activity">
    <reaction evidence="8">
        <text>an all-trans-polyprenyl diphosphate + 1,4-dihydroxy-2-naphthoate + H(+) = a 2-demethylmenaquinol + CO2 + diphosphate</text>
        <dbReference type="Rhea" id="RHEA:26478"/>
        <dbReference type="Rhea" id="RHEA-COMP:9563"/>
        <dbReference type="Rhea" id="RHEA-COMP:9564"/>
        <dbReference type="ChEBI" id="CHEBI:11173"/>
        <dbReference type="ChEBI" id="CHEBI:15378"/>
        <dbReference type="ChEBI" id="CHEBI:16526"/>
        <dbReference type="ChEBI" id="CHEBI:33019"/>
        <dbReference type="ChEBI" id="CHEBI:55437"/>
        <dbReference type="ChEBI" id="CHEBI:58914"/>
        <dbReference type="EC" id="2.5.1.74"/>
    </reaction>
</comment>
<evidence type="ECO:0000313" key="11">
    <source>
        <dbReference type="Proteomes" id="UP000650511"/>
    </source>
</evidence>
<reference evidence="10" key="2">
    <citation type="submission" date="2020-09" db="EMBL/GenBank/DDBJ databases">
        <authorList>
            <person name="Sun Q."/>
            <person name="Zhou Y."/>
        </authorList>
    </citation>
    <scope>NUCLEOTIDE SEQUENCE</scope>
    <source>
        <strain evidence="10">CGMCC 1.14988</strain>
    </source>
</reference>
<dbReference type="InterPro" id="IPR044878">
    <property type="entry name" value="UbiA_sf"/>
</dbReference>
<dbReference type="PANTHER" id="PTHR13929">
    <property type="entry name" value="1,4-DIHYDROXY-2-NAPHTHOATE OCTAPRENYLTRANSFERASE"/>
    <property type="match status" value="1"/>
</dbReference>
<dbReference type="NCBIfam" id="NF004751">
    <property type="entry name" value="PRK06080.1-3"/>
    <property type="match status" value="1"/>
</dbReference>
<gene>
    <name evidence="8 10" type="primary">menA</name>
    <name evidence="10" type="ORF">GCM10011354_15400</name>
</gene>
<feature type="transmembrane region" description="Helical" evidence="8">
    <location>
        <begin position="238"/>
        <end position="256"/>
    </location>
</feature>
<dbReference type="InterPro" id="IPR026046">
    <property type="entry name" value="UBIAD1"/>
</dbReference>
<comment type="similarity">
    <text evidence="8">Belongs to the MenA family. Type 1 subfamily.</text>
</comment>
<dbReference type="GO" id="GO:0046428">
    <property type="term" value="F:1,4-dihydroxy-2-naphthoate polyprenyltransferase activity"/>
    <property type="evidence" value="ECO:0007669"/>
    <property type="project" value="UniProtKB-UniRule"/>
</dbReference>
<protein>
    <recommendedName>
        <fullName evidence="8 9">1,4-dihydroxy-2-naphthoate octaprenyltransferase</fullName>
        <shortName evidence="8">DHNA-octaprenyltransferase</shortName>
        <ecNumber evidence="8 9">2.5.1.74</ecNumber>
    </recommendedName>
</protein>
<feature type="transmembrane region" description="Helical" evidence="8">
    <location>
        <begin position="36"/>
        <end position="56"/>
    </location>
</feature>
<evidence type="ECO:0000256" key="6">
    <source>
        <dbReference type="ARBA" id="ARBA00022989"/>
    </source>
</evidence>
<reference evidence="10" key="1">
    <citation type="journal article" date="2014" name="Int. J. Syst. Evol. Microbiol.">
        <title>Complete genome sequence of Corynebacterium casei LMG S-19264T (=DSM 44701T), isolated from a smear-ripened cheese.</title>
        <authorList>
            <consortium name="US DOE Joint Genome Institute (JGI-PGF)"/>
            <person name="Walter F."/>
            <person name="Albersmeier A."/>
            <person name="Kalinowski J."/>
            <person name="Ruckert C."/>
        </authorList>
    </citation>
    <scope>NUCLEOTIDE SEQUENCE</scope>
    <source>
        <strain evidence="10">CGMCC 1.14988</strain>
    </source>
</reference>
<dbReference type="OrthoDB" id="9767568at2"/>
<keyword evidence="5 8" id="KW-0812">Transmembrane</keyword>
<comment type="function">
    <text evidence="8">Conversion of 1,4-dihydroxy-2-naphthoate (DHNA) to demethylmenaquinone (DMK).</text>
</comment>
<keyword evidence="4 8" id="KW-0808">Transferase</keyword>
<evidence type="ECO:0000256" key="9">
    <source>
        <dbReference type="NCBIfam" id="TIGR00751"/>
    </source>
</evidence>
<dbReference type="Proteomes" id="UP000650511">
    <property type="component" value="Unassembled WGS sequence"/>
</dbReference>
<keyword evidence="3 8" id="KW-1003">Cell membrane</keyword>
<evidence type="ECO:0000256" key="7">
    <source>
        <dbReference type="ARBA" id="ARBA00023136"/>
    </source>
</evidence>
<keyword evidence="6 8" id="KW-1133">Transmembrane helix</keyword>
<dbReference type="EC" id="2.5.1.74" evidence="8 9"/>
<evidence type="ECO:0000256" key="5">
    <source>
        <dbReference type="ARBA" id="ARBA00022692"/>
    </source>
</evidence>
<evidence type="ECO:0000256" key="3">
    <source>
        <dbReference type="ARBA" id="ARBA00022475"/>
    </source>
</evidence>
<evidence type="ECO:0000256" key="2">
    <source>
        <dbReference type="ARBA" id="ARBA00022428"/>
    </source>
</evidence>
<dbReference type="Gene3D" id="1.10.357.140">
    <property type="entry name" value="UbiA prenyltransferase"/>
    <property type="match status" value="1"/>
</dbReference>
<keyword evidence="2 8" id="KW-0474">Menaquinone biosynthesis</keyword>
<dbReference type="NCBIfam" id="TIGR00751">
    <property type="entry name" value="menA"/>
    <property type="match status" value="1"/>
</dbReference>
<sequence>MTPYVEAARPRTLPAALAPVLVGTAAARTPLTDVSWLRFALALLVALALQVAVNYANDYFDGVRGVDTEARVGPRRAVASGLVAPGAMKRAIAAALAVAAVAGLGLAVLVGWELLLVGLAAMLAALGYSGGPRPYASAGLGEVFVFVFFGLVATVGSTYVQDEGFGLVAVLAAIPMGCLATALLVVNNLRDIPTDREAGKVTLAVRLGESGTRRLYVGLVAAALVVLLPLALLTGEGWLALPLLSLPLLWPGVQLVRHAALGPRLIEALERTAKGQLAYAVLFALALAVATGLTESRT</sequence>
<dbReference type="AlphaFoldDB" id="A0A8J3A7L6"/>
<dbReference type="CDD" id="cd13962">
    <property type="entry name" value="PT_UbiA_UBIAD1"/>
    <property type="match status" value="1"/>
</dbReference>
<feature type="transmembrane region" description="Helical" evidence="8">
    <location>
        <begin position="277"/>
        <end position="294"/>
    </location>
</feature>
<feature type="transmembrane region" description="Helical" evidence="8">
    <location>
        <begin position="143"/>
        <end position="160"/>
    </location>
</feature>
<dbReference type="InterPro" id="IPR004657">
    <property type="entry name" value="MenA"/>
</dbReference>